<proteinExistence type="predicted"/>
<sequence>MGNSLSTIGGYATLFVIAGYIYYTNRNGGNRAGRRGLPMKPAARTVEARKEAKDQPKSRKAKKEVGSSGGEETRSVGKTLKKKVEQTAQALPTFDTGAISTKDTDKDGDAEFARQLSSLKKGTTLTSKPQVGPRQKSVKQARAQEKPAAVETSSDNATAPSSAAGGDADDDQSPVSSPDMSATTNGDDPVADMLQPASPGASVLRITESQGPVRPKKETRTTTNEQVETKKQRQNRKKNEAKKLALQEDEKERKVLMEKQRRAAREAEGRAAKDGSSFMAKAPSSSAWTGPSAASSVPTGNGTASLDLLDTYEPSNSKPTPSTATGTNSASQQKTNAPLSDLTSEEQRELDRAIQDSQWEEVKKKTRKAKKPVTESEITEKPEPVETQTNFGIPPVIKPTGPGQKWDMTLVSADDNGTYREVQKEVQDSEWEVA</sequence>
<dbReference type="EMBL" id="JBFCZG010000001">
    <property type="protein sequence ID" value="KAL3428018.1"/>
    <property type="molecule type" value="Genomic_DNA"/>
</dbReference>
<accession>A0ABR4PXV9</accession>
<protein>
    <submittedName>
        <fullName evidence="3">Uncharacterized protein</fullName>
    </submittedName>
</protein>
<gene>
    <name evidence="3" type="ORF">PVAG01_01527</name>
</gene>
<feature type="compositionally biased region" description="Basic and acidic residues" evidence="1">
    <location>
        <begin position="345"/>
        <end position="354"/>
    </location>
</feature>
<keyword evidence="2" id="KW-0472">Membrane</keyword>
<evidence type="ECO:0000256" key="2">
    <source>
        <dbReference type="SAM" id="Phobius"/>
    </source>
</evidence>
<evidence type="ECO:0000256" key="1">
    <source>
        <dbReference type="SAM" id="MobiDB-lite"/>
    </source>
</evidence>
<evidence type="ECO:0000313" key="4">
    <source>
        <dbReference type="Proteomes" id="UP001629113"/>
    </source>
</evidence>
<feature type="compositionally biased region" description="Basic and acidic residues" evidence="1">
    <location>
        <begin position="102"/>
        <end position="112"/>
    </location>
</feature>
<feature type="compositionally biased region" description="Basic and acidic residues" evidence="1">
    <location>
        <begin position="372"/>
        <end position="384"/>
    </location>
</feature>
<name>A0ABR4PXV9_9HELO</name>
<feature type="compositionally biased region" description="Basic and acidic residues" evidence="1">
    <location>
        <begin position="46"/>
        <end position="57"/>
    </location>
</feature>
<feature type="compositionally biased region" description="Polar residues" evidence="1">
    <location>
        <begin position="283"/>
        <end position="304"/>
    </location>
</feature>
<organism evidence="3 4">
    <name type="scientific">Phlyctema vagabunda</name>
    <dbReference type="NCBI Taxonomy" id="108571"/>
    <lineage>
        <taxon>Eukaryota</taxon>
        <taxon>Fungi</taxon>
        <taxon>Dikarya</taxon>
        <taxon>Ascomycota</taxon>
        <taxon>Pezizomycotina</taxon>
        <taxon>Leotiomycetes</taxon>
        <taxon>Helotiales</taxon>
        <taxon>Dermateaceae</taxon>
        <taxon>Phlyctema</taxon>
    </lineage>
</organism>
<feature type="transmembrane region" description="Helical" evidence="2">
    <location>
        <begin position="6"/>
        <end position="25"/>
    </location>
</feature>
<keyword evidence="4" id="KW-1185">Reference proteome</keyword>
<comment type="caution">
    <text evidence="3">The sequence shown here is derived from an EMBL/GenBank/DDBJ whole genome shotgun (WGS) entry which is preliminary data.</text>
</comment>
<reference evidence="3 4" key="1">
    <citation type="submission" date="2024-06" db="EMBL/GenBank/DDBJ databases">
        <title>Complete genome of Phlyctema vagabunda strain 19-DSS-EL-015.</title>
        <authorList>
            <person name="Fiorenzani C."/>
        </authorList>
    </citation>
    <scope>NUCLEOTIDE SEQUENCE [LARGE SCALE GENOMIC DNA]</scope>
    <source>
        <strain evidence="3 4">19-DSS-EL-015</strain>
    </source>
</reference>
<feature type="compositionally biased region" description="Polar residues" evidence="1">
    <location>
        <begin position="313"/>
        <end position="342"/>
    </location>
</feature>
<feature type="compositionally biased region" description="Polar residues" evidence="1">
    <location>
        <begin position="115"/>
        <end position="129"/>
    </location>
</feature>
<keyword evidence="2" id="KW-1133">Transmembrane helix</keyword>
<feature type="compositionally biased region" description="Basic and acidic residues" evidence="1">
    <location>
        <begin position="227"/>
        <end position="273"/>
    </location>
</feature>
<evidence type="ECO:0000313" key="3">
    <source>
        <dbReference type="EMBL" id="KAL3428018.1"/>
    </source>
</evidence>
<feature type="region of interest" description="Disordered" evidence="1">
    <location>
        <begin position="28"/>
        <end position="405"/>
    </location>
</feature>
<dbReference type="Proteomes" id="UP001629113">
    <property type="component" value="Unassembled WGS sequence"/>
</dbReference>
<feature type="compositionally biased region" description="Polar residues" evidence="1">
    <location>
        <begin position="173"/>
        <end position="186"/>
    </location>
</feature>
<keyword evidence="2" id="KW-0812">Transmembrane</keyword>